<dbReference type="AlphaFoldDB" id="A0A0W4ZH59"/>
<feature type="compositionally biased region" description="Polar residues" evidence="1">
    <location>
        <begin position="247"/>
        <end position="258"/>
    </location>
</feature>
<sequence length="357" mass="40503">MSGNQVSNEKPKLPELCAEGHNSSEIAQEQIDYKEKENTPIIYDKEKQLTTPLYSKSILTFAQSKNTSPISINTSKMYPEGFINYKEKPSIRIHVPLKGQVNVYVNFAREAEKHYGWTALHPLQARNLINLGMLKYDNELDSDEGDESESNVDEDRKVKLSVAPTENESSNLQEPFIPAQKKRKRRIQEEEYDTLDPFIDDSELFLEEIAASKDGFFVFSGPLIPKGDKVKIERTDESTKKGRSKGGKQNTNRIINKNTKQKEVKSPKESNGKKNVKTVQNTKHVEQSENKKGTNLEKAIEKKEPKELKTNKNPSPSKENVESSTIKSTNETKENKDTVTQKSKKSKKTEKPENGQG</sequence>
<gene>
    <name evidence="3" type="ORF">T552_02145</name>
</gene>
<feature type="region of interest" description="Disordered" evidence="1">
    <location>
        <begin position="162"/>
        <end position="188"/>
    </location>
</feature>
<reference evidence="4" key="1">
    <citation type="journal article" date="2016" name="Nat. Commun.">
        <title>Genome analysis of three Pneumocystis species reveals adaptation mechanisms to life exclusively in mammalian hosts.</title>
        <authorList>
            <person name="Ma L."/>
            <person name="Chen Z."/>
            <person name="Huang D.W."/>
            <person name="Kutty G."/>
            <person name="Ishihara M."/>
            <person name="Wang H."/>
            <person name="Abouelleil A."/>
            <person name="Bishop L."/>
            <person name="Davey E."/>
            <person name="Deng R."/>
            <person name="Deng X."/>
            <person name="Fan L."/>
            <person name="Fantoni G."/>
            <person name="Fitzgerald M."/>
            <person name="Gogineni E."/>
            <person name="Goldberg J.M."/>
            <person name="Handley G."/>
            <person name="Hu X."/>
            <person name="Huber C."/>
            <person name="Jiao X."/>
            <person name="Jones K."/>
            <person name="Levin J.Z."/>
            <person name="Liu Y."/>
            <person name="Macdonald P."/>
            <person name="Melnikov A."/>
            <person name="Raley C."/>
            <person name="Sassi M."/>
            <person name="Sherman B.T."/>
            <person name="Song X."/>
            <person name="Sykes S."/>
            <person name="Tran B."/>
            <person name="Walsh L."/>
            <person name="Xia Y."/>
            <person name="Yang J."/>
            <person name="Young S."/>
            <person name="Zeng Q."/>
            <person name="Zheng X."/>
            <person name="Stephens R."/>
            <person name="Nusbaum C."/>
            <person name="Birren B.W."/>
            <person name="Azadi P."/>
            <person name="Lempicki R.A."/>
            <person name="Cuomo C.A."/>
            <person name="Kovacs J.A."/>
        </authorList>
    </citation>
    <scope>NUCLEOTIDE SEQUENCE [LARGE SCALE GENOMIC DNA]</scope>
    <source>
        <strain evidence="4">B80</strain>
    </source>
</reference>
<dbReference type="GeneID" id="28936903"/>
<dbReference type="VEuPathDB" id="FungiDB:T552_02145"/>
<dbReference type="EMBL" id="LFVZ01000009">
    <property type="protein sequence ID" value="KTW27705.1"/>
    <property type="molecule type" value="Genomic_DNA"/>
</dbReference>
<organism evidence="3 4">
    <name type="scientific">Pneumocystis carinii (strain B80)</name>
    <name type="common">Rat pneumocystis pneumonia agent</name>
    <name type="synonym">Pneumocystis carinii f. sp. carinii</name>
    <dbReference type="NCBI Taxonomy" id="1408658"/>
    <lineage>
        <taxon>Eukaryota</taxon>
        <taxon>Fungi</taxon>
        <taxon>Dikarya</taxon>
        <taxon>Ascomycota</taxon>
        <taxon>Taphrinomycotina</taxon>
        <taxon>Pneumocystomycetes</taxon>
        <taxon>Pneumocystaceae</taxon>
        <taxon>Pneumocystis</taxon>
    </lineage>
</organism>
<evidence type="ECO:0000313" key="3">
    <source>
        <dbReference type="EMBL" id="KTW27705.1"/>
    </source>
</evidence>
<feature type="compositionally biased region" description="Basic and acidic residues" evidence="1">
    <location>
        <begin position="283"/>
        <end position="310"/>
    </location>
</feature>
<dbReference type="InterPro" id="IPR014840">
    <property type="entry name" value="HRD"/>
</dbReference>
<evidence type="ECO:0000256" key="1">
    <source>
        <dbReference type="SAM" id="MobiDB-lite"/>
    </source>
</evidence>
<feature type="domain" description="Hpc2-related" evidence="2">
    <location>
        <begin position="182"/>
        <end position="223"/>
    </location>
</feature>
<name>A0A0W4ZH59_PNEC8</name>
<protein>
    <recommendedName>
        <fullName evidence="2">Hpc2-related domain-containing protein</fullName>
    </recommendedName>
</protein>
<dbReference type="OrthoDB" id="5576775at2759"/>
<feature type="compositionally biased region" description="Basic and acidic residues" evidence="1">
    <location>
        <begin position="230"/>
        <end position="240"/>
    </location>
</feature>
<feature type="region of interest" description="Disordered" evidence="1">
    <location>
        <begin position="1"/>
        <end position="21"/>
    </location>
</feature>
<proteinExistence type="predicted"/>
<comment type="caution">
    <text evidence="3">The sequence shown here is derived from an EMBL/GenBank/DDBJ whole genome shotgun (WGS) entry which is preliminary data.</text>
</comment>
<dbReference type="Proteomes" id="UP000054454">
    <property type="component" value="Unassembled WGS sequence"/>
</dbReference>
<feature type="compositionally biased region" description="Basic and acidic residues" evidence="1">
    <location>
        <begin position="330"/>
        <end position="339"/>
    </location>
</feature>
<dbReference type="RefSeq" id="XP_018225587.1">
    <property type="nucleotide sequence ID" value="XM_018370700.1"/>
</dbReference>
<evidence type="ECO:0000313" key="4">
    <source>
        <dbReference type="Proteomes" id="UP000054454"/>
    </source>
</evidence>
<feature type="compositionally biased region" description="Basic and acidic residues" evidence="1">
    <location>
        <begin position="260"/>
        <end position="272"/>
    </location>
</feature>
<dbReference type="Pfam" id="PF08729">
    <property type="entry name" value="HUN"/>
    <property type="match status" value="1"/>
</dbReference>
<feature type="compositionally biased region" description="Polar residues" evidence="1">
    <location>
        <begin position="311"/>
        <end position="329"/>
    </location>
</feature>
<feature type="compositionally biased region" description="Polar residues" evidence="1">
    <location>
        <begin position="164"/>
        <end position="173"/>
    </location>
</feature>
<evidence type="ECO:0000259" key="2">
    <source>
        <dbReference type="Pfam" id="PF08729"/>
    </source>
</evidence>
<feature type="region of interest" description="Disordered" evidence="1">
    <location>
        <begin position="230"/>
        <end position="357"/>
    </location>
</feature>
<accession>A0A0W4ZH59</accession>
<keyword evidence="4" id="KW-1185">Reference proteome</keyword>